<comment type="caution">
    <text evidence="2">The sequence shown here is derived from an EMBL/GenBank/DDBJ whole genome shotgun (WGS) entry which is preliminary data.</text>
</comment>
<name>A0A3M7SWN1_BRAPC</name>
<keyword evidence="3" id="KW-1185">Reference proteome</keyword>
<proteinExistence type="predicted"/>
<dbReference type="EMBL" id="REGN01000677">
    <property type="protein sequence ID" value="RNA40095.1"/>
    <property type="molecule type" value="Genomic_DNA"/>
</dbReference>
<gene>
    <name evidence="2" type="ORF">BpHYR1_005986</name>
</gene>
<feature type="region of interest" description="Disordered" evidence="1">
    <location>
        <begin position="66"/>
        <end position="89"/>
    </location>
</feature>
<evidence type="ECO:0000256" key="1">
    <source>
        <dbReference type="SAM" id="MobiDB-lite"/>
    </source>
</evidence>
<accession>A0A3M7SWN1</accession>
<sequence length="89" mass="9633">MGDLLNTLFKRASGTTGLALELEKSLDMMRRSDAEPCTTEWVQKNLAKAAVVVWETRIVVAGTQPADCQADSRDKQAGRAAERAGRLGV</sequence>
<evidence type="ECO:0000313" key="3">
    <source>
        <dbReference type="Proteomes" id="UP000276133"/>
    </source>
</evidence>
<protein>
    <submittedName>
        <fullName evidence="2">Uncharacterized protein</fullName>
    </submittedName>
</protein>
<dbReference type="Proteomes" id="UP000276133">
    <property type="component" value="Unassembled WGS sequence"/>
</dbReference>
<evidence type="ECO:0000313" key="2">
    <source>
        <dbReference type="EMBL" id="RNA40095.1"/>
    </source>
</evidence>
<feature type="compositionally biased region" description="Basic and acidic residues" evidence="1">
    <location>
        <begin position="70"/>
        <end position="89"/>
    </location>
</feature>
<reference evidence="2 3" key="1">
    <citation type="journal article" date="2018" name="Sci. Rep.">
        <title>Genomic signatures of local adaptation to the degree of environmental predictability in rotifers.</title>
        <authorList>
            <person name="Franch-Gras L."/>
            <person name="Hahn C."/>
            <person name="Garcia-Roger E.M."/>
            <person name="Carmona M.J."/>
            <person name="Serra M."/>
            <person name="Gomez A."/>
        </authorList>
    </citation>
    <scope>NUCLEOTIDE SEQUENCE [LARGE SCALE GENOMIC DNA]</scope>
    <source>
        <strain evidence="2">HYR1</strain>
    </source>
</reference>
<organism evidence="2 3">
    <name type="scientific">Brachionus plicatilis</name>
    <name type="common">Marine rotifer</name>
    <name type="synonym">Brachionus muelleri</name>
    <dbReference type="NCBI Taxonomy" id="10195"/>
    <lineage>
        <taxon>Eukaryota</taxon>
        <taxon>Metazoa</taxon>
        <taxon>Spiralia</taxon>
        <taxon>Gnathifera</taxon>
        <taxon>Rotifera</taxon>
        <taxon>Eurotatoria</taxon>
        <taxon>Monogononta</taxon>
        <taxon>Pseudotrocha</taxon>
        <taxon>Ploima</taxon>
        <taxon>Brachionidae</taxon>
        <taxon>Brachionus</taxon>
    </lineage>
</organism>
<dbReference type="AlphaFoldDB" id="A0A3M7SWN1"/>